<reference evidence="1" key="1">
    <citation type="submission" date="2021-06" db="EMBL/GenBank/DDBJ databases">
        <authorList>
            <person name="Kallberg Y."/>
            <person name="Tangrot J."/>
            <person name="Rosling A."/>
        </authorList>
    </citation>
    <scope>NUCLEOTIDE SEQUENCE</scope>
    <source>
        <strain evidence="1">CL356</strain>
    </source>
</reference>
<gene>
    <name evidence="1" type="ORF">ACOLOM_LOCUS1980</name>
</gene>
<accession>A0ACA9KMS1</accession>
<protein>
    <submittedName>
        <fullName evidence="1">14277_t:CDS:1</fullName>
    </submittedName>
</protein>
<dbReference type="Proteomes" id="UP000789525">
    <property type="component" value="Unassembled WGS sequence"/>
</dbReference>
<proteinExistence type="predicted"/>
<comment type="caution">
    <text evidence="1">The sequence shown here is derived from an EMBL/GenBank/DDBJ whole genome shotgun (WGS) entry which is preliminary data.</text>
</comment>
<name>A0ACA9KMS1_9GLOM</name>
<evidence type="ECO:0000313" key="2">
    <source>
        <dbReference type="Proteomes" id="UP000789525"/>
    </source>
</evidence>
<feature type="non-terminal residue" evidence="1">
    <location>
        <position position="329"/>
    </location>
</feature>
<dbReference type="EMBL" id="CAJVPT010002415">
    <property type="protein sequence ID" value="CAG8480734.1"/>
    <property type="molecule type" value="Genomic_DNA"/>
</dbReference>
<organism evidence="1 2">
    <name type="scientific">Acaulospora colombiana</name>
    <dbReference type="NCBI Taxonomy" id="27376"/>
    <lineage>
        <taxon>Eukaryota</taxon>
        <taxon>Fungi</taxon>
        <taxon>Fungi incertae sedis</taxon>
        <taxon>Mucoromycota</taxon>
        <taxon>Glomeromycotina</taxon>
        <taxon>Glomeromycetes</taxon>
        <taxon>Diversisporales</taxon>
        <taxon>Acaulosporaceae</taxon>
        <taxon>Acaulospora</taxon>
    </lineage>
</organism>
<evidence type="ECO:0000313" key="1">
    <source>
        <dbReference type="EMBL" id="CAG8480734.1"/>
    </source>
</evidence>
<sequence>MSLDLSKNNIENYAKLLLTGDYADVIIRVGKDPNYKEYQAHSLILRTRSSYFEASLSVVWSKSVGKDMVVSMPNFRPNIFEIILKYIYIGKIGLENLNNAEIFDLLIACDELCLQEVIDPIQDYILANKLSWLNQNLALIYNISFKLSTLQKLQAYWNVVACHNPDLLLNSPDFLQLDQEVLTYIVRRDDFDVEELEIEEIELWRKLIRWAVFRTSNSDEISKKSISELNLTPEFSDLCRNLDPFVKYIDFYMINAGDFYHWVKPFRILFPEDLYEDLLHYHLSPETHKGALAQYFSRRFKPKNISIDSIIIKAYYLPIICTWIKQEET</sequence>
<keyword evidence="2" id="KW-1185">Reference proteome</keyword>